<name>A0A8H3L397_9GLOM</name>
<sequence>MHKLFSAISIFLLALSTTTLNVEAQLKGQYPPVDTPPPPVASWTALVDQTKLPKAPLRPPGTPCAPTDEFCVWSCTTCTRPDTDFDFCPNKGDWALTYDDGPTTSNWRTHLSHTALTSQTTEEIIAETKWTEMAIKEAVGLTPKWFRAPQRRLLMIDKFHNWVQNTTATTGFASLEHDAFNKSSSMAENSYGYCFESQIQTTKCVRVFGR</sequence>
<dbReference type="AlphaFoldDB" id="A0A8H3L397"/>
<accession>A0A8H3L397</accession>
<evidence type="ECO:0000256" key="1">
    <source>
        <dbReference type="SAM" id="SignalP"/>
    </source>
</evidence>
<dbReference type="InterPro" id="IPR002509">
    <property type="entry name" value="NODB_dom"/>
</dbReference>
<dbReference type="Gene3D" id="3.20.20.370">
    <property type="entry name" value="Glycoside hydrolase/deacetylase"/>
    <property type="match status" value="1"/>
</dbReference>
<organism evidence="3 4">
    <name type="scientific">Rhizophagus clarus</name>
    <dbReference type="NCBI Taxonomy" id="94130"/>
    <lineage>
        <taxon>Eukaryota</taxon>
        <taxon>Fungi</taxon>
        <taxon>Fungi incertae sedis</taxon>
        <taxon>Mucoromycota</taxon>
        <taxon>Glomeromycotina</taxon>
        <taxon>Glomeromycetes</taxon>
        <taxon>Glomerales</taxon>
        <taxon>Glomeraceae</taxon>
        <taxon>Rhizophagus</taxon>
    </lineage>
</organism>
<comment type="caution">
    <text evidence="3">The sequence shown here is derived from an EMBL/GenBank/DDBJ whole genome shotgun (WGS) entry which is preliminary data.</text>
</comment>
<gene>
    <name evidence="3" type="ORF">RCL2_000672500</name>
</gene>
<feature type="domain" description="NodB homology" evidence="2">
    <location>
        <begin position="112"/>
        <end position="151"/>
    </location>
</feature>
<dbReference type="GO" id="GO:0005975">
    <property type="term" value="P:carbohydrate metabolic process"/>
    <property type="evidence" value="ECO:0007669"/>
    <property type="project" value="InterPro"/>
</dbReference>
<dbReference type="SUPFAM" id="SSF88713">
    <property type="entry name" value="Glycoside hydrolase/deacetylase"/>
    <property type="match status" value="1"/>
</dbReference>
<protein>
    <submittedName>
        <fullName evidence="3">Carbohydrate esterase family 4 protein</fullName>
    </submittedName>
</protein>
<dbReference type="EMBL" id="BLAL01000043">
    <property type="protein sequence ID" value="GES79421.1"/>
    <property type="molecule type" value="Genomic_DNA"/>
</dbReference>
<dbReference type="GO" id="GO:0016810">
    <property type="term" value="F:hydrolase activity, acting on carbon-nitrogen (but not peptide) bonds"/>
    <property type="evidence" value="ECO:0007669"/>
    <property type="project" value="InterPro"/>
</dbReference>
<dbReference type="Pfam" id="PF01522">
    <property type="entry name" value="Polysacc_deac_1"/>
    <property type="match status" value="1"/>
</dbReference>
<dbReference type="InterPro" id="IPR011330">
    <property type="entry name" value="Glyco_hydro/deAcase_b/a-brl"/>
</dbReference>
<dbReference type="OrthoDB" id="407355at2759"/>
<dbReference type="Proteomes" id="UP000615446">
    <property type="component" value="Unassembled WGS sequence"/>
</dbReference>
<feature type="signal peptide" evidence="1">
    <location>
        <begin position="1"/>
        <end position="24"/>
    </location>
</feature>
<keyword evidence="1" id="KW-0732">Signal</keyword>
<evidence type="ECO:0000259" key="2">
    <source>
        <dbReference type="Pfam" id="PF01522"/>
    </source>
</evidence>
<evidence type="ECO:0000313" key="3">
    <source>
        <dbReference type="EMBL" id="GES79421.1"/>
    </source>
</evidence>
<proteinExistence type="predicted"/>
<feature type="chain" id="PRO_5034186558" evidence="1">
    <location>
        <begin position="25"/>
        <end position="210"/>
    </location>
</feature>
<evidence type="ECO:0000313" key="4">
    <source>
        <dbReference type="Proteomes" id="UP000615446"/>
    </source>
</evidence>
<reference evidence="3" key="1">
    <citation type="submission" date="2019-10" db="EMBL/GenBank/DDBJ databases">
        <title>Conservation and host-specific expression of non-tandemly repeated heterogenous ribosome RNA gene in arbuscular mycorrhizal fungi.</title>
        <authorList>
            <person name="Maeda T."/>
            <person name="Kobayashi Y."/>
            <person name="Nakagawa T."/>
            <person name="Ezawa T."/>
            <person name="Yamaguchi K."/>
            <person name="Bino T."/>
            <person name="Nishimoto Y."/>
            <person name="Shigenobu S."/>
            <person name="Kawaguchi M."/>
        </authorList>
    </citation>
    <scope>NUCLEOTIDE SEQUENCE</scope>
    <source>
        <strain evidence="3">HR1</strain>
    </source>
</reference>